<name>A0A3T1DE75_9BACL</name>
<dbReference type="PROSITE" id="PS51677">
    <property type="entry name" value="NODB"/>
    <property type="match status" value="1"/>
</dbReference>
<evidence type="ECO:0000256" key="1">
    <source>
        <dbReference type="ARBA" id="ARBA00022723"/>
    </source>
</evidence>
<evidence type="ECO:0000313" key="6">
    <source>
        <dbReference type="Proteomes" id="UP000289856"/>
    </source>
</evidence>
<accession>A0A3T1DE75</accession>
<dbReference type="CDD" id="cd10917">
    <property type="entry name" value="CE4_NodB_like_6s_7s"/>
    <property type="match status" value="1"/>
</dbReference>
<sequence>MRGKRPKKRRILPYALVLVALALLTSLFTLFQGWSRDGLSGAGVVDAAAPTESSEPAVLTTDKVPPVATPQASKDPGATTTQPPVKEPTSSPVVINKDIYKNKKLVALTFDDGPDNKYTEEILDLLAEYNVKATFFVVGTQVQKFPETAKRIVDEGHSIGNHSWSHKDLSKLSAAALELELDKTQRAIFKATGVTSELVRAPYGALSKTLLDTIHKDNMKHVFWTVDTRDWAGSSVAEMHKNVLANTHKGGIILMHSFGGRKHAIEHTIELLPSIIKDLGAKGYEFVTVDELIISGQSHSSVIK</sequence>
<protein>
    <recommendedName>
        <fullName evidence="4">NodB homology domain-containing protein</fullName>
    </recommendedName>
</protein>
<dbReference type="EMBL" id="AP019400">
    <property type="protein sequence ID" value="BBI36393.1"/>
    <property type="molecule type" value="Genomic_DNA"/>
</dbReference>
<dbReference type="PANTHER" id="PTHR10587:SF133">
    <property type="entry name" value="CHITIN DEACETYLASE 1-RELATED"/>
    <property type="match status" value="1"/>
</dbReference>
<dbReference type="Pfam" id="PF01522">
    <property type="entry name" value="Polysacc_deac_1"/>
    <property type="match status" value="1"/>
</dbReference>
<dbReference type="InterPro" id="IPR002509">
    <property type="entry name" value="NODB_dom"/>
</dbReference>
<dbReference type="RefSeq" id="WP_130615836.1">
    <property type="nucleotide sequence ID" value="NZ_AP019400.1"/>
</dbReference>
<dbReference type="GO" id="GO:0005975">
    <property type="term" value="P:carbohydrate metabolic process"/>
    <property type="evidence" value="ECO:0007669"/>
    <property type="project" value="InterPro"/>
</dbReference>
<feature type="compositionally biased region" description="Polar residues" evidence="3">
    <location>
        <begin position="78"/>
        <end position="92"/>
    </location>
</feature>
<dbReference type="PANTHER" id="PTHR10587">
    <property type="entry name" value="GLYCOSYL TRANSFERASE-RELATED"/>
    <property type="match status" value="1"/>
</dbReference>
<dbReference type="AlphaFoldDB" id="A0A3T1DE75"/>
<keyword evidence="1" id="KW-0479">Metal-binding</keyword>
<proteinExistence type="predicted"/>
<organism evidence="5 6">
    <name type="scientific">Cohnella abietis</name>
    <dbReference type="NCBI Taxonomy" id="2507935"/>
    <lineage>
        <taxon>Bacteria</taxon>
        <taxon>Bacillati</taxon>
        <taxon>Bacillota</taxon>
        <taxon>Bacilli</taxon>
        <taxon>Bacillales</taxon>
        <taxon>Paenibacillaceae</taxon>
        <taxon>Cohnella</taxon>
    </lineage>
</organism>
<keyword evidence="2" id="KW-0378">Hydrolase</keyword>
<evidence type="ECO:0000256" key="2">
    <source>
        <dbReference type="ARBA" id="ARBA00022801"/>
    </source>
</evidence>
<dbReference type="GO" id="GO:0016020">
    <property type="term" value="C:membrane"/>
    <property type="evidence" value="ECO:0007669"/>
    <property type="project" value="TreeGrafter"/>
</dbReference>
<dbReference type="KEGG" id="cohn:KCTCHS21_57920"/>
<dbReference type="GO" id="GO:0046872">
    <property type="term" value="F:metal ion binding"/>
    <property type="evidence" value="ECO:0007669"/>
    <property type="project" value="UniProtKB-KW"/>
</dbReference>
<dbReference type="GO" id="GO:0016810">
    <property type="term" value="F:hydrolase activity, acting on carbon-nitrogen (but not peptide) bonds"/>
    <property type="evidence" value="ECO:0007669"/>
    <property type="project" value="InterPro"/>
</dbReference>
<evidence type="ECO:0000313" key="5">
    <source>
        <dbReference type="EMBL" id="BBI36393.1"/>
    </source>
</evidence>
<dbReference type="Proteomes" id="UP000289856">
    <property type="component" value="Chromosome"/>
</dbReference>
<dbReference type="Gene3D" id="3.20.20.370">
    <property type="entry name" value="Glycoside hydrolase/deacetylase"/>
    <property type="match status" value="1"/>
</dbReference>
<dbReference type="InterPro" id="IPR050248">
    <property type="entry name" value="Polysacc_deacetylase_ArnD"/>
</dbReference>
<reference evidence="5 6" key="1">
    <citation type="submission" date="2019-01" db="EMBL/GenBank/DDBJ databases">
        <title>Complete genome sequence of Cohnella hallensis HS21 isolated from Korean fir (Abies koreana) rhizospheric soil.</title>
        <authorList>
            <person name="Jiang L."/>
            <person name="Kang S.W."/>
            <person name="Kim S."/>
            <person name="Jung J."/>
            <person name="Kim C.Y."/>
            <person name="Kim D.H."/>
            <person name="Kim S.W."/>
            <person name="Lee J."/>
        </authorList>
    </citation>
    <scope>NUCLEOTIDE SEQUENCE [LARGE SCALE GENOMIC DNA]</scope>
    <source>
        <strain evidence="5 6">HS21</strain>
    </source>
</reference>
<gene>
    <name evidence="5" type="ORF">KCTCHS21_57920</name>
</gene>
<keyword evidence="6" id="KW-1185">Reference proteome</keyword>
<dbReference type="InterPro" id="IPR011330">
    <property type="entry name" value="Glyco_hydro/deAcase_b/a-brl"/>
</dbReference>
<evidence type="ECO:0000259" key="4">
    <source>
        <dbReference type="PROSITE" id="PS51677"/>
    </source>
</evidence>
<dbReference type="OrthoDB" id="2649545at2"/>
<feature type="region of interest" description="Disordered" evidence="3">
    <location>
        <begin position="50"/>
        <end position="92"/>
    </location>
</feature>
<feature type="domain" description="NodB homology" evidence="4">
    <location>
        <begin position="104"/>
        <end position="287"/>
    </location>
</feature>
<dbReference type="SUPFAM" id="SSF88713">
    <property type="entry name" value="Glycoside hydrolase/deacetylase"/>
    <property type="match status" value="1"/>
</dbReference>
<evidence type="ECO:0000256" key="3">
    <source>
        <dbReference type="SAM" id="MobiDB-lite"/>
    </source>
</evidence>